<name>A0A084CNR2_9GAMM</name>
<keyword evidence="8" id="KW-1185">Reference proteome</keyword>
<dbReference type="GO" id="GO:0009055">
    <property type="term" value="F:electron transfer activity"/>
    <property type="evidence" value="ECO:0007669"/>
    <property type="project" value="InterPro"/>
</dbReference>
<dbReference type="RefSeq" id="WP_034413663.1">
    <property type="nucleotide sequence ID" value="NZ_JGVK01000009.1"/>
</dbReference>
<dbReference type="InterPro" id="IPR009056">
    <property type="entry name" value="Cyt_c-like_dom"/>
</dbReference>
<sequence>MRTFQRIFGFLISFSVFAGDVSKEEYSAIAERIKPVGSVYSKEETAVIRIAALRDGATIYGTFCFICHGAGVGGAPKIGNANDWIPRIAQGKDVMKNNAIKGIGAMPPRGACMNCSDDEIAAAIEHMITGL</sequence>
<reference evidence="7 8" key="1">
    <citation type="submission" date="2014-03" db="EMBL/GenBank/DDBJ databases">
        <title>Selection and divergence in the genomes of co-occurring obligate luminous symbionts with specific hosts.</title>
        <authorList>
            <person name="Hendry T.A."/>
            <person name="de Wet J.R."/>
            <person name="Dunlap P.V."/>
        </authorList>
    </citation>
    <scope>NUCLEOTIDE SEQUENCE [LARGE SCALE GENOMIC DNA]</scope>
    <source>
        <strain evidence="7 8">Ppalp.1</strain>
    </source>
</reference>
<dbReference type="PANTHER" id="PTHR40942:SF4">
    <property type="entry name" value="CYTOCHROME C5"/>
    <property type="match status" value="1"/>
</dbReference>
<evidence type="ECO:0000256" key="2">
    <source>
        <dbReference type="ARBA" id="ARBA00022617"/>
    </source>
</evidence>
<evidence type="ECO:0000259" key="6">
    <source>
        <dbReference type="Pfam" id="PF13442"/>
    </source>
</evidence>
<dbReference type="GO" id="GO:0020037">
    <property type="term" value="F:heme binding"/>
    <property type="evidence" value="ECO:0007669"/>
    <property type="project" value="InterPro"/>
</dbReference>
<dbReference type="AlphaFoldDB" id="A0A084CNR2"/>
<dbReference type="InterPro" id="IPR036909">
    <property type="entry name" value="Cyt_c-like_dom_sf"/>
</dbReference>
<dbReference type="OrthoDB" id="9814708at2"/>
<dbReference type="Pfam" id="PF13442">
    <property type="entry name" value="Cytochrome_CBB3"/>
    <property type="match status" value="1"/>
</dbReference>
<evidence type="ECO:0000313" key="7">
    <source>
        <dbReference type="EMBL" id="KEY91441.1"/>
    </source>
</evidence>
<evidence type="ECO:0000313" key="8">
    <source>
        <dbReference type="Proteomes" id="UP000053784"/>
    </source>
</evidence>
<keyword evidence="3" id="KW-0479">Metal-binding</keyword>
<evidence type="ECO:0000256" key="4">
    <source>
        <dbReference type="ARBA" id="ARBA00022982"/>
    </source>
</evidence>
<dbReference type="PANTHER" id="PTHR40942">
    <property type="match status" value="1"/>
</dbReference>
<dbReference type="SUPFAM" id="SSF46626">
    <property type="entry name" value="Cytochrome c"/>
    <property type="match status" value="1"/>
</dbReference>
<accession>A0A084CNR2</accession>
<feature type="domain" description="Cytochrome c" evidence="6">
    <location>
        <begin position="51"/>
        <end position="127"/>
    </location>
</feature>
<dbReference type="eggNOG" id="COG3245">
    <property type="taxonomic scope" value="Bacteria"/>
</dbReference>
<dbReference type="STRING" id="1179155.CF67_17064"/>
<dbReference type="InterPro" id="IPR002323">
    <property type="entry name" value="Cyt_CIE"/>
</dbReference>
<dbReference type="Gene3D" id="1.10.760.10">
    <property type="entry name" value="Cytochrome c-like domain"/>
    <property type="match status" value="1"/>
</dbReference>
<evidence type="ECO:0000256" key="3">
    <source>
        <dbReference type="ARBA" id="ARBA00022723"/>
    </source>
</evidence>
<organism evidence="7 8">
    <name type="scientific">Candidatus Photodesmus blepharonis</name>
    <dbReference type="NCBI Taxonomy" id="1179155"/>
    <lineage>
        <taxon>Bacteria</taxon>
        <taxon>Pseudomonadati</taxon>
        <taxon>Pseudomonadota</taxon>
        <taxon>Gammaproteobacteria</taxon>
        <taxon>Vibrionales</taxon>
        <taxon>Vibrionaceae</taxon>
        <taxon>Candidatus Photodesmus</taxon>
    </lineage>
</organism>
<comment type="caution">
    <text evidence="7">The sequence shown here is derived from an EMBL/GenBank/DDBJ whole genome shotgun (WGS) entry which is preliminary data.</text>
</comment>
<protein>
    <submittedName>
        <fullName evidence="7">Cytochrome c5</fullName>
    </submittedName>
</protein>
<proteinExistence type="predicted"/>
<evidence type="ECO:0000256" key="5">
    <source>
        <dbReference type="ARBA" id="ARBA00023004"/>
    </source>
</evidence>
<keyword evidence="2" id="KW-0349">Heme</keyword>
<dbReference type="PRINTS" id="PR00607">
    <property type="entry name" value="CYTCHROMECIE"/>
</dbReference>
<keyword evidence="5" id="KW-0408">Iron</keyword>
<gene>
    <name evidence="7" type="ORF">CF67_17064</name>
</gene>
<dbReference type="GO" id="GO:0005506">
    <property type="term" value="F:iron ion binding"/>
    <property type="evidence" value="ECO:0007669"/>
    <property type="project" value="InterPro"/>
</dbReference>
<dbReference type="EMBL" id="JGVK01000009">
    <property type="protein sequence ID" value="KEY91441.1"/>
    <property type="molecule type" value="Genomic_DNA"/>
</dbReference>
<keyword evidence="1" id="KW-0813">Transport</keyword>
<evidence type="ECO:0000256" key="1">
    <source>
        <dbReference type="ARBA" id="ARBA00022448"/>
    </source>
</evidence>
<keyword evidence="4" id="KW-0249">Electron transport</keyword>
<dbReference type="Proteomes" id="UP000053784">
    <property type="component" value="Unassembled WGS sequence"/>
</dbReference>